<protein>
    <submittedName>
        <fullName evidence="1">Uncharacterized protein</fullName>
    </submittedName>
</protein>
<dbReference type="Proteomes" id="UP000076858">
    <property type="component" value="Unassembled WGS sequence"/>
</dbReference>
<dbReference type="AlphaFoldDB" id="A0A164N789"/>
<dbReference type="EMBL" id="LRGB01002864">
    <property type="protein sequence ID" value="KZS05704.1"/>
    <property type="molecule type" value="Genomic_DNA"/>
</dbReference>
<keyword evidence="2" id="KW-1185">Reference proteome</keyword>
<reference evidence="1 2" key="1">
    <citation type="submission" date="2016-03" db="EMBL/GenBank/DDBJ databases">
        <title>EvidentialGene: Evidence-directed Construction of Genes on Genomes.</title>
        <authorList>
            <person name="Gilbert D.G."/>
            <person name="Choi J.-H."/>
            <person name="Mockaitis K."/>
            <person name="Colbourne J."/>
            <person name="Pfrender M."/>
        </authorList>
    </citation>
    <scope>NUCLEOTIDE SEQUENCE [LARGE SCALE GENOMIC DNA]</scope>
    <source>
        <strain evidence="1 2">Xinb3</strain>
        <tissue evidence="1">Complete organism</tissue>
    </source>
</reference>
<sequence length="76" mass="8800">MRLKETPKLKVVKPILFLRPFRLDTTGLDFQRVKHQIVSTSFTSATTKKNLKAVQTQKVLRLLFIGTIVRGQQSFR</sequence>
<gene>
    <name evidence="1" type="ORF">APZ42_030988</name>
</gene>
<comment type="caution">
    <text evidence="1">The sequence shown here is derived from an EMBL/GenBank/DDBJ whole genome shotgun (WGS) entry which is preliminary data.</text>
</comment>
<accession>A0A164N789</accession>
<name>A0A164N789_9CRUS</name>
<organism evidence="1 2">
    <name type="scientific">Daphnia magna</name>
    <dbReference type="NCBI Taxonomy" id="35525"/>
    <lineage>
        <taxon>Eukaryota</taxon>
        <taxon>Metazoa</taxon>
        <taxon>Ecdysozoa</taxon>
        <taxon>Arthropoda</taxon>
        <taxon>Crustacea</taxon>
        <taxon>Branchiopoda</taxon>
        <taxon>Diplostraca</taxon>
        <taxon>Cladocera</taxon>
        <taxon>Anomopoda</taxon>
        <taxon>Daphniidae</taxon>
        <taxon>Daphnia</taxon>
    </lineage>
</organism>
<evidence type="ECO:0000313" key="1">
    <source>
        <dbReference type="EMBL" id="KZS05704.1"/>
    </source>
</evidence>
<proteinExistence type="predicted"/>
<evidence type="ECO:0000313" key="2">
    <source>
        <dbReference type="Proteomes" id="UP000076858"/>
    </source>
</evidence>